<keyword evidence="11" id="KW-1185">Reference proteome</keyword>
<evidence type="ECO:0000256" key="1">
    <source>
        <dbReference type="ARBA" id="ARBA00004448"/>
    </source>
</evidence>
<keyword evidence="5 9" id="KW-0999">Mitochondrion inner membrane</keyword>
<gene>
    <name evidence="10" type="ORF">HO133_008668</name>
</gene>
<evidence type="ECO:0000256" key="2">
    <source>
        <dbReference type="ARBA" id="ARBA00006416"/>
    </source>
</evidence>
<comment type="function">
    <text evidence="9">Mediates the uptake of pyruvate into mitochondria.</text>
</comment>
<dbReference type="Pfam" id="PF03650">
    <property type="entry name" value="MPC"/>
    <property type="match status" value="1"/>
</dbReference>
<keyword evidence="4" id="KW-0812">Transmembrane</keyword>
<reference evidence="10 11" key="1">
    <citation type="journal article" date="2020" name="Genomics">
        <title>Complete, high-quality genomes from long-read metagenomic sequencing of two wolf lichen thalli reveals enigmatic genome architecture.</title>
        <authorList>
            <person name="McKenzie S.K."/>
            <person name="Walston R.F."/>
            <person name="Allen J.L."/>
        </authorList>
    </citation>
    <scope>NUCLEOTIDE SEQUENCE [LARGE SCALE GENOMIC DNA]</scope>
    <source>
        <strain evidence="10">WasteWater1</strain>
    </source>
</reference>
<evidence type="ECO:0000256" key="3">
    <source>
        <dbReference type="ARBA" id="ARBA00022448"/>
    </source>
</evidence>
<evidence type="ECO:0000313" key="11">
    <source>
        <dbReference type="Proteomes" id="UP000593566"/>
    </source>
</evidence>
<dbReference type="RefSeq" id="XP_037155534.1">
    <property type="nucleotide sequence ID" value="XM_037299533.1"/>
</dbReference>
<dbReference type="GO" id="GO:0006850">
    <property type="term" value="P:pyruvate import into mitochondria"/>
    <property type="evidence" value="ECO:0007669"/>
    <property type="project" value="InterPro"/>
</dbReference>
<dbReference type="EMBL" id="JACCJB010000005">
    <property type="protein sequence ID" value="KAF6227226.1"/>
    <property type="molecule type" value="Genomic_DNA"/>
</dbReference>
<accession>A0A8H6FGG6</accession>
<sequence>MAAAISALNAKIRSQPVLNYVCSTHFWGPVSNFGIPIAAVMDTQKDPDIISGRMTGALVLYSGTFMRYALAVQPKNYLLFGCHFVNFGAQLTQGYRYLEYWNYGGREASLEAKAKTEANQIAQDGKSIAGDAKAGAEGIVGDVKLKAGELKQKVVK</sequence>
<keyword evidence="6" id="KW-1133">Transmembrane helix</keyword>
<dbReference type="InterPro" id="IPR005336">
    <property type="entry name" value="MPC"/>
</dbReference>
<keyword evidence="8" id="KW-0472">Membrane</keyword>
<comment type="similarity">
    <text evidence="2 9">Belongs to the mitochondrial pyruvate carrier (MPC) (TC 2.A.105) family.</text>
</comment>
<organism evidence="10 11">
    <name type="scientific">Letharia lupina</name>
    <dbReference type="NCBI Taxonomy" id="560253"/>
    <lineage>
        <taxon>Eukaryota</taxon>
        <taxon>Fungi</taxon>
        <taxon>Dikarya</taxon>
        <taxon>Ascomycota</taxon>
        <taxon>Pezizomycotina</taxon>
        <taxon>Lecanoromycetes</taxon>
        <taxon>OSLEUM clade</taxon>
        <taxon>Lecanoromycetidae</taxon>
        <taxon>Lecanorales</taxon>
        <taxon>Lecanorineae</taxon>
        <taxon>Parmeliaceae</taxon>
        <taxon>Letharia</taxon>
    </lineage>
</organism>
<dbReference type="Proteomes" id="UP000593566">
    <property type="component" value="Unassembled WGS sequence"/>
</dbReference>
<evidence type="ECO:0000256" key="8">
    <source>
        <dbReference type="ARBA" id="ARBA00023136"/>
    </source>
</evidence>
<evidence type="ECO:0000256" key="9">
    <source>
        <dbReference type="RuleBase" id="RU363100"/>
    </source>
</evidence>
<evidence type="ECO:0000256" key="7">
    <source>
        <dbReference type="ARBA" id="ARBA00023128"/>
    </source>
</evidence>
<dbReference type="GeneID" id="59337063"/>
<evidence type="ECO:0000256" key="6">
    <source>
        <dbReference type="ARBA" id="ARBA00022989"/>
    </source>
</evidence>
<keyword evidence="7 9" id="KW-0496">Mitochondrion</keyword>
<keyword evidence="3 9" id="KW-0813">Transport</keyword>
<evidence type="ECO:0000256" key="4">
    <source>
        <dbReference type="ARBA" id="ARBA00022692"/>
    </source>
</evidence>
<comment type="caution">
    <text evidence="10">The sequence shown here is derived from an EMBL/GenBank/DDBJ whole genome shotgun (WGS) entry which is preliminary data.</text>
</comment>
<name>A0A8H6FGG6_9LECA</name>
<evidence type="ECO:0000313" key="10">
    <source>
        <dbReference type="EMBL" id="KAF6227226.1"/>
    </source>
</evidence>
<evidence type="ECO:0000256" key="5">
    <source>
        <dbReference type="ARBA" id="ARBA00022792"/>
    </source>
</evidence>
<dbReference type="PANTHER" id="PTHR14154">
    <property type="entry name" value="UPF0041 BRAIN PROTEIN 44-RELATED"/>
    <property type="match status" value="1"/>
</dbReference>
<dbReference type="AlphaFoldDB" id="A0A8H6FGG6"/>
<protein>
    <recommendedName>
        <fullName evidence="9">Mitochondrial pyruvate carrier</fullName>
    </recommendedName>
</protein>
<comment type="subcellular location">
    <subcellularLocation>
        <location evidence="1 9">Mitochondrion inner membrane</location>
        <topology evidence="1 9">Multi-pass membrane protein</topology>
    </subcellularLocation>
</comment>
<dbReference type="GO" id="GO:0005743">
    <property type="term" value="C:mitochondrial inner membrane"/>
    <property type="evidence" value="ECO:0007669"/>
    <property type="project" value="UniProtKB-SubCell"/>
</dbReference>
<proteinExistence type="inferred from homology"/>